<dbReference type="EMBL" id="JABXJJ020000023">
    <property type="protein sequence ID" value="MDI5971481.1"/>
    <property type="molecule type" value="Genomic_DNA"/>
</dbReference>
<evidence type="ECO:0000313" key="5">
    <source>
        <dbReference type="EMBL" id="MDI5971481.1"/>
    </source>
</evidence>
<dbReference type="GO" id="GO:0016787">
    <property type="term" value="F:hydrolase activity"/>
    <property type="evidence" value="ECO:0007669"/>
    <property type="project" value="UniProtKB-KW"/>
</dbReference>
<dbReference type="InterPro" id="IPR015797">
    <property type="entry name" value="NUDIX_hydrolase-like_dom_sf"/>
</dbReference>
<dbReference type="PANTHER" id="PTHR43736">
    <property type="entry name" value="ADP-RIBOSE PYROPHOSPHATASE"/>
    <property type="match status" value="1"/>
</dbReference>
<organism evidence="5">
    <name type="scientific">Streptantibioticus silvisoli</name>
    <dbReference type="NCBI Taxonomy" id="2705255"/>
    <lineage>
        <taxon>Bacteria</taxon>
        <taxon>Bacillati</taxon>
        <taxon>Actinomycetota</taxon>
        <taxon>Actinomycetes</taxon>
        <taxon>Kitasatosporales</taxon>
        <taxon>Streptomycetaceae</taxon>
        <taxon>Streptantibioticus</taxon>
    </lineage>
</organism>
<sequence>MSSSRDQSQSTPQHSVSVAGVAVREDGRVLVIQRADNGAWQAPGGVLERDEAIEDGVVREVYEETGIKVRVERLTGIYKNMALGVVAMVFRCTPESGHERLSDESTSVAWLTPDEVAERMDEAFAIRVTDALHSEIPQIRTHDGRKLTGAGIAGRASARP</sequence>
<proteinExistence type="inferred from homology"/>
<evidence type="ECO:0000256" key="2">
    <source>
        <dbReference type="ARBA" id="ARBA00022801"/>
    </source>
</evidence>
<gene>
    <name evidence="5" type="ORF">POF50_019445</name>
</gene>
<evidence type="ECO:0000259" key="4">
    <source>
        <dbReference type="PROSITE" id="PS51462"/>
    </source>
</evidence>
<dbReference type="InterPro" id="IPR020476">
    <property type="entry name" value="Nudix_hydrolase"/>
</dbReference>
<dbReference type="PROSITE" id="PS00893">
    <property type="entry name" value="NUDIX_BOX"/>
    <property type="match status" value="1"/>
</dbReference>
<dbReference type="PROSITE" id="PS51462">
    <property type="entry name" value="NUDIX"/>
    <property type="match status" value="1"/>
</dbReference>
<evidence type="ECO:0000256" key="3">
    <source>
        <dbReference type="RuleBase" id="RU003476"/>
    </source>
</evidence>
<dbReference type="PANTHER" id="PTHR43736:SF1">
    <property type="entry name" value="DIHYDRONEOPTERIN TRIPHOSPHATE DIPHOSPHATASE"/>
    <property type="match status" value="1"/>
</dbReference>
<dbReference type="PRINTS" id="PR00502">
    <property type="entry name" value="NUDIXFAMILY"/>
</dbReference>
<dbReference type="RefSeq" id="WP_271315155.1">
    <property type="nucleotide sequence ID" value="NZ_JABXJJ020000023.1"/>
</dbReference>
<comment type="similarity">
    <text evidence="1 3">Belongs to the Nudix hydrolase family.</text>
</comment>
<name>A0AA90H3U6_9ACTN</name>
<evidence type="ECO:0000256" key="1">
    <source>
        <dbReference type="ARBA" id="ARBA00005582"/>
    </source>
</evidence>
<dbReference type="Pfam" id="PF00293">
    <property type="entry name" value="NUDIX"/>
    <property type="match status" value="1"/>
</dbReference>
<dbReference type="SUPFAM" id="SSF55811">
    <property type="entry name" value="Nudix"/>
    <property type="match status" value="1"/>
</dbReference>
<accession>A0AA90H3U6</accession>
<dbReference type="InterPro" id="IPR020084">
    <property type="entry name" value="NUDIX_hydrolase_CS"/>
</dbReference>
<comment type="caution">
    <text evidence="5">The sequence shown here is derived from an EMBL/GenBank/DDBJ whole genome shotgun (WGS) entry which is preliminary data.</text>
</comment>
<reference evidence="5" key="1">
    <citation type="submission" date="2023-05" db="EMBL/GenBank/DDBJ databases">
        <title>Streptantibioticus silvisoli sp. nov., acidotolerant actinomycetes 1 from pine litter.</title>
        <authorList>
            <person name="Swiecimska M."/>
            <person name="Golinska P."/>
            <person name="Sangal V."/>
            <person name="Wachnowicz B."/>
            <person name="Goodfellow M."/>
        </authorList>
    </citation>
    <scope>NUCLEOTIDE SEQUENCE</scope>
    <source>
        <strain evidence="5">SL13</strain>
    </source>
</reference>
<dbReference type="InterPro" id="IPR000086">
    <property type="entry name" value="NUDIX_hydrolase_dom"/>
</dbReference>
<feature type="domain" description="Nudix hydrolase" evidence="4">
    <location>
        <begin position="12"/>
        <end position="134"/>
    </location>
</feature>
<protein>
    <submittedName>
        <fullName evidence="5">NUDIX domain-containing protein</fullName>
    </submittedName>
</protein>
<keyword evidence="2 3" id="KW-0378">Hydrolase</keyword>
<dbReference type="Gene3D" id="3.90.79.10">
    <property type="entry name" value="Nucleoside Triphosphate Pyrophosphohydrolase"/>
    <property type="match status" value="1"/>
</dbReference>
<dbReference type="AlphaFoldDB" id="A0AA90H3U6"/>